<dbReference type="InterPro" id="IPR012334">
    <property type="entry name" value="Pectin_lyas_fold"/>
</dbReference>
<comment type="caution">
    <text evidence="2">The sequence shown here is derived from an EMBL/GenBank/DDBJ whole genome shotgun (WGS) entry which is preliminary data.</text>
</comment>
<sequence>MVLGGGHILEFNDVFNTVLETSDHGSFNSWGRDRFWHPNRGIMDSLTTANADMPKWDAIKTTIIRNNRFRCDHGWDVDLDDGSSNYHIYNNLMLNSGLKLREGFNRVAENNIMVNNSLHPHVWFVNSEDVFKHNIVQKSYQDVRLSGWGGKEMDYNFFPNEESMLKAQIYNRDLHSAFGDPMFRDPASLDFSVAENSPALKIGFKNFPMDQFGVQNAELKKMAKTPEIPVMRDPSEENKKGTLVVAWLRNDLKSVESEQEQSAYGLNTPEGVILLKVWSGSPAVKNNGLKKGDVILEADGKKVKTVKDFFKLMLKIKRIN</sequence>
<dbReference type="PROSITE" id="PS50106">
    <property type="entry name" value="PDZ"/>
    <property type="match status" value="1"/>
</dbReference>
<reference evidence="2 3" key="1">
    <citation type="journal article" date="2014" name="Genome Announc.">
        <title>Draft Genome Sequences of Marine Flavobacterium Algibacter lectus Strains SS8 and NR4.</title>
        <authorList>
            <person name="Takatani N."/>
            <person name="Nakanishi M."/>
            <person name="Meirelles P."/>
            <person name="Mino S."/>
            <person name="Suda W."/>
            <person name="Oshima K."/>
            <person name="Hattori M."/>
            <person name="Ohkuma M."/>
            <person name="Hosokawa M."/>
            <person name="Miyashita K."/>
            <person name="Thompson F.L."/>
            <person name="Niwa A."/>
            <person name="Sawabe T."/>
            <person name="Sawabe T."/>
        </authorList>
    </citation>
    <scope>NUCLEOTIDE SEQUENCE [LARGE SCALE GENOMIC DNA]</scope>
    <source>
        <strain evidence="3">JCM19274</strain>
    </source>
</reference>
<dbReference type="STRING" id="221126.SAMN04489722_105116"/>
<proteinExistence type="predicted"/>
<dbReference type="InterPro" id="IPR001478">
    <property type="entry name" value="PDZ"/>
</dbReference>
<organism evidence="2 3">
    <name type="scientific">Algibacter lectus</name>
    <dbReference type="NCBI Taxonomy" id="221126"/>
    <lineage>
        <taxon>Bacteria</taxon>
        <taxon>Pseudomonadati</taxon>
        <taxon>Bacteroidota</taxon>
        <taxon>Flavobacteriia</taxon>
        <taxon>Flavobacteriales</taxon>
        <taxon>Flavobacteriaceae</taxon>
        <taxon>Algibacter</taxon>
    </lineage>
</organism>
<dbReference type="Pfam" id="PF13180">
    <property type="entry name" value="PDZ_2"/>
    <property type="match status" value="1"/>
</dbReference>
<gene>
    <name evidence="2" type="ORF">JCM19274_4587</name>
</gene>
<dbReference type="Gene3D" id="2.160.20.10">
    <property type="entry name" value="Single-stranded right-handed beta-helix, Pectin lyase-like"/>
    <property type="match status" value="1"/>
</dbReference>
<evidence type="ECO:0000313" key="3">
    <source>
        <dbReference type="Proteomes" id="UP000029643"/>
    </source>
</evidence>
<dbReference type="RefSeq" id="WP_227805445.1">
    <property type="nucleotide sequence ID" value="NZ_BBNU01000002.1"/>
</dbReference>
<protein>
    <recommendedName>
        <fullName evidence="1">PDZ domain-containing protein</fullName>
    </recommendedName>
</protein>
<evidence type="ECO:0000259" key="1">
    <source>
        <dbReference type="PROSITE" id="PS50106"/>
    </source>
</evidence>
<name>A0A090WPF9_9FLAO</name>
<dbReference type="InterPro" id="IPR036034">
    <property type="entry name" value="PDZ_sf"/>
</dbReference>
<feature type="domain" description="PDZ" evidence="1">
    <location>
        <begin position="252"/>
        <end position="304"/>
    </location>
</feature>
<accession>A0A090WPF9</accession>
<dbReference type="Proteomes" id="UP000029643">
    <property type="component" value="Unassembled WGS sequence"/>
</dbReference>
<dbReference type="Gene3D" id="2.30.42.10">
    <property type="match status" value="1"/>
</dbReference>
<dbReference type="EMBL" id="BBNU01000002">
    <property type="protein sequence ID" value="GAL78088.1"/>
    <property type="molecule type" value="Genomic_DNA"/>
</dbReference>
<dbReference type="InterPro" id="IPR011050">
    <property type="entry name" value="Pectin_lyase_fold/virulence"/>
</dbReference>
<dbReference type="SUPFAM" id="SSF51126">
    <property type="entry name" value="Pectin lyase-like"/>
    <property type="match status" value="1"/>
</dbReference>
<evidence type="ECO:0000313" key="2">
    <source>
        <dbReference type="EMBL" id="GAL78088.1"/>
    </source>
</evidence>
<dbReference type="AlphaFoldDB" id="A0A090WPF9"/>
<dbReference type="SUPFAM" id="SSF50156">
    <property type="entry name" value="PDZ domain-like"/>
    <property type="match status" value="1"/>
</dbReference>